<accession>A0ABY4I1M0</accession>
<keyword evidence="1" id="KW-0732">Signal</keyword>
<name>A0ABY4I1M0_CHIFI</name>
<evidence type="ECO:0000313" key="3">
    <source>
        <dbReference type="EMBL" id="UPK69995.1"/>
    </source>
</evidence>
<gene>
    <name evidence="3" type="ORF">MYF79_01655</name>
</gene>
<keyword evidence="4" id="KW-1185">Reference proteome</keyword>
<dbReference type="CDD" id="cd08168">
    <property type="entry name" value="Cytochrom_C3"/>
    <property type="match status" value="1"/>
</dbReference>
<dbReference type="InterPro" id="IPR036280">
    <property type="entry name" value="Multihaem_cyt_sf"/>
</dbReference>
<proteinExistence type="predicted"/>
<dbReference type="PANTHER" id="PTHR35038:SF8">
    <property type="entry name" value="C-TYPE POLYHEME CYTOCHROME OMCC"/>
    <property type="match status" value="1"/>
</dbReference>
<protein>
    <recommendedName>
        <fullName evidence="2">Cytochrome c-552/4 domain-containing protein</fullName>
    </recommendedName>
</protein>
<evidence type="ECO:0000313" key="4">
    <source>
        <dbReference type="Proteomes" id="UP000830198"/>
    </source>
</evidence>
<dbReference type="InterPro" id="IPR051829">
    <property type="entry name" value="Multiheme_Cytochr_ET"/>
</dbReference>
<sequence>MNKRLLYVSLLIISCIIIFSQCIHKQPGEDNKDLRGEQFAGSAACMGCHKRIYDSYLSTGHYKTSGPASQALIKGSFVNPHNVFSYGNGTKVVMEARDSGLFQVAYGDSVLQELHRFDISVGSGRKAQTFLSWRNGKYFQLPLSYFIPAHSWANSPGFPPSYPKFDRVIPSTCFGCHSSAVGIKSVSMEGLQLSEEFEKNQLVYGIDCERCHGPAAEHVAFHTTHPQEKAAMHITKIGGLKKQQQLDMCALCHSGLGTPQKPAFEFKPGDALSDYFFPDFTRPERAAEVDVHGKQYQLFTASKCFIKSDKMTCSSCHDPHNNERNRLQAFSQRCMSCHQPEGPAFCKMTSLPAAVLSKNCIDCHMPALPSRNITMLTEGQTSPTPDSMRTHLITVYREETKAFMAALKK</sequence>
<dbReference type="InterPro" id="IPR023155">
    <property type="entry name" value="Cyt_c-552/4"/>
</dbReference>
<feature type="domain" description="Cytochrome c-552/4" evidence="2">
    <location>
        <begin position="171"/>
        <end position="213"/>
    </location>
</feature>
<organism evidence="3 4">
    <name type="scientific">Chitinophaga filiformis</name>
    <name type="common">Myxococcus filiformis</name>
    <name type="synonym">Flexibacter filiformis</name>
    <dbReference type="NCBI Taxonomy" id="104663"/>
    <lineage>
        <taxon>Bacteria</taxon>
        <taxon>Pseudomonadati</taxon>
        <taxon>Bacteroidota</taxon>
        <taxon>Chitinophagia</taxon>
        <taxon>Chitinophagales</taxon>
        <taxon>Chitinophagaceae</taxon>
        <taxon>Chitinophaga</taxon>
    </lineage>
</organism>
<dbReference type="SUPFAM" id="SSF48695">
    <property type="entry name" value="Multiheme cytochromes"/>
    <property type="match status" value="1"/>
</dbReference>
<reference evidence="3 4" key="1">
    <citation type="submission" date="2022-04" db="EMBL/GenBank/DDBJ databases">
        <title>The arsenic-methylating capacity of Chitinophaga filiformis YT5 during chitin decomposition.</title>
        <authorList>
            <person name="Chen G."/>
            <person name="Liang Y."/>
        </authorList>
    </citation>
    <scope>NUCLEOTIDE SEQUENCE [LARGE SCALE GENOMIC DNA]</scope>
    <source>
        <strain evidence="3 4">YT5</strain>
    </source>
</reference>
<dbReference type="Pfam" id="PF13435">
    <property type="entry name" value="Cytochrome_C554"/>
    <property type="match status" value="1"/>
</dbReference>
<dbReference type="PROSITE" id="PS51257">
    <property type="entry name" value="PROKAR_LIPOPROTEIN"/>
    <property type="match status" value="1"/>
</dbReference>
<dbReference type="Gene3D" id="1.10.1130.10">
    <property type="entry name" value="Flavocytochrome C3, Chain A"/>
    <property type="match status" value="1"/>
</dbReference>
<dbReference type="RefSeq" id="WP_247812257.1">
    <property type="nucleotide sequence ID" value="NZ_CP095855.1"/>
</dbReference>
<dbReference type="PANTHER" id="PTHR35038">
    <property type="entry name" value="DISSIMILATORY SULFITE REDUCTASE SIRA"/>
    <property type="match status" value="1"/>
</dbReference>
<dbReference type="EMBL" id="CP095855">
    <property type="protein sequence ID" value="UPK69995.1"/>
    <property type="molecule type" value="Genomic_DNA"/>
</dbReference>
<evidence type="ECO:0000259" key="2">
    <source>
        <dbReference type="Pfam" id="PF13435"/>
    </source>
</evidence>
<dbReference type="Gene3D" id="3.90.10.10">
    <property type="entry name" value="Cytochrome C3"/>
    <property type="match status" value="1"/>
</dbReference>
<dbReference type="Proteomes" id="UP000830198">
    <property type="component" value="Chromosome"/>
</dbReference>
<evidence type="ECO:0000256" key="1">
    <source>
        <dbReference type="ARBA" id="ARBA00022729"/>
    </source>
</evidence>